<dbReference type="Pfam" id="PF10469">
    <property type="entry name" value="AKAP7_NLS"/>
    <property type="match status" value="1"/>
</dbReference>
<dbReference type="Gene3D" id="3.90.1140.10">
    <property type="entry name" value="Cyclic phosphodiesterase"/>
    <property type="match status" value="2"/>
</dbReference>
<evidence type="ECO:0000313" key="3">
    <source>
        <dbReference type="EMBL" id="NDV29786.1"/>
    </source>
</evidence>
<feature type="region of interest" description="Disordered" evidence="1">
    <location>
        <begin position="175"/>
        <end position="292"/>
    </location>
</feature>
<dbReference type="AlphaFoldDB" id="A0A6B2KYJ4"/>
<name>A0A6B2KYJ4_9EUKA</name>
<dbReference type="InterPro" id="IPR019510">
    <property type="entry name" value="AKAP7-like_phosphoesterase"/>
</dbReference>
<evidence type="ECO:0000256" key="1">
    <source>
        <dbReference type="SAM" id="MobiDB-lite"/>
    </source>
</evidence>
<dbReference type="Pfam" id="PF13563">
    <property type="entry name" value="2_5_RNA_ligase2"/>
    <property type="match status" value="1"/>
</dbReference>
<evidence type="ECO:0000259" key="2">
    <source>
        <dbReference type="Pfam" id="PF10469"/>
    </source>
</evidence>
<dbReference type="PANTHER" id="PTHR37474:SF1">
    <property type="entry name" value="2'-5' RNA LIGASE FAMILY PROTEIN"/>
    <property type="match status" value="1"/>
</dbReference>
<dbReference type="InterPro" id="IPR009097">
    <property type="entry name" value="Cyclic_Pdiesterase"/>
</dbReference>
<proteinExistence type="predicted"/>
<feature type="compositionally biased region" description="Basic and acidic residues" evidence="1">
    <location>
        <begin position="184"/>
        <end position="257"/>
    </location>
</feature>
<organism evidence="3">
    <name type="scientific">Arcella intermedia</name>
    <dbReference type="NCBI Taxonomy" id="1963864"/>
    <lineage>
        <taxon>Eukaryota</taxon>
        <taxon>Amoebozoa</taxon>
        <taxon>Tubulinea</taxon>
        <taxon>Elardia</taxon>
        <taxon>Arcellinida</taxon>
        <taxon>Sphaerothecina</taxon>
        <taxon>Arcellidae</taxon>
        <taxon>Arcella</taxon>
    </lineage>
</organism>
<reference evidence="3" key="1">
    <citation type="journal article" date="2020" name="J. Eukaryot. Microbiol.">
        <title>De novo Sequencing, Assembly and Annotation of the Transcriptome for the Free-Living Testate Amoeba Arcella intermedia.</title>
        <authorList>
            <person name="Ribeiro G.M."/>
            <person name="Porfirio-Sousa A.L."/>
            <person name="Maurer-Alcala X.X."/>
            <person name="Katz L.A."/>
            <person name="Lahr D.J.G."/>
        </authorList>
    </citation>
    <scope>NUCLEOTIDE SEQUENCE</scope>
</reference>
<protein>
    <recommendedName>
        <fullName evidence="2">A-kinase anchor protein 7-like phosphoesterase domain-containing protein</fullName>
    </recommendedName>
</protein>
<sequence>MSKFHTAALVLIPPENQWEQIQKIREKHDKAFKRWMPHINFLYPFVGENKFRESVSLAAGALSSFQNFKLTFKEFGHFSHGNSTTIFLKPETEPANILREIQKKLEEAFPICTDLSTMSPEGFSPHLTVGQCTTNKLTTMKNEFAKDFTPIEFEVSSFHFISRRGDLPFEIKNTIQIGTQPDVRQPRERPQRENQREPRQPREPRERPPREPRERPPREPRERVPREPREADERGDKPREPRERGDRVPRNRPEEQRKKSRSRSRGKPNCDAKPKRQRKPKKASPKELEMNEGVNQEIIEKSVGKREVTHFLSLRIKKPEIVDQIRNFQTTLKDSHPYIQHGIISPLRFHITLFVMNLSAPGALTNAVTTLKSCAPILQNYPNLKLHLSTIGEFGDCNVLWVGCKDDDELDRVIQVEEDILSKFHASLPASASVPEPGTEWIPHLTIYKSTLQSREKEELTLQKDGAQRITPEDITEYSNLDFGVEDIDAIELLELKSAPDGHYVNHATLSADGTFETLIERKQKELKLLREAKKTTKNQPQPKNEPVKEVDLSFWDTLDTPYPHLDIRPIGRMPNIIKKVQKWSKSRNVRNALPKTRQGWIDSIKPFCYLKVDNVLPADFVVYKLQNYGFLSVDGNKVTYLKGQFNPDGLLDKDAYDKLNETQMVQHKTLIKCFEWVCRNMSFGPQTYLGLLNSIEQLCTHTFPIPPAIVVDELIKNEIIKISTTAVPLPVPKQLPQQ</sequence>
<accession>A0A6B2KYJ4</accession>
<feature type="domain" description="A-kinase anchor protein 7-like phosphoesterase" evidence="2">
    <location>
        <begin position="308"/>
        <end position="505"/>
    </location>
</feature>
<dbReference type="EMBL" id="GIBP01000817">
    <property type="protein sequence ID" value="NDV29786.1"/>
    <property type="molecule type" value="Transcribed_RNA"/>
</dbReference>
<dbReference type="PANTHER" id="PTHR37474">
    <property type="entry name" value="RNA LIGASE/CYCLIC NUCLEOTIDE PHOSPHODIESTERASE"/>
    <property type="match status" value="1"/>
</dbReference>
<dbReference type="SUPFAM" id="SSF55144">
    <property type="entry name" value="LigT-like"/>
    <property type="match status" value="2"/>
</dbReference>